<dbReference type="GO" id="GO:0046819">
    <property type="term" value="P:protein secretion by the type V secretion system"/>
    <property type="evidence" value="ECO:0007669"/>
    <property type="project" value="TreeGrafter"/>
</dbReference>
<reference evidence="8 9" key="1">
    <citation type="submission" date="2018-03" db="EMBL/GenBank/DDBJ databases">
        <title>The ancient ancestry and fast evolution of plastids.</title>
        <authorList>
            <person name="Moore K.R."/>
            <person name="Magnabosco C."/>
            <person name="Momper L."/>
            <person name="Gold D.A."/>
            <person name="Bosak T."/>
            <person name="Fournier G.P."/>
        </authorList>
    </citation>
    <scope>NUCLEOTIDE SEQUENCE [LARGE SCALE GENOMIC DNA]</scope>
    <source>
        <strain evidence="8 9">CCALA 037</strain>
    </source>
</reference>
<keyword evidence="2" id="KW-0812">Transmembrane</keyword>
<evidence type="ECO:0000313" key="8">
    <source>
        <dbReference type="EMBL" id="PSB58363.1"/>
    </source>
</evidence>
<dbReference type="OrthoDB" id="596066at2"/>
<dbReference type="GO" id="GO:0008320">
    <property type="term" value="F:protein transmembrane transporter activity"/>
    <property type="evidence" value="ECO:0007669"/>
    <property type="project" value="TreeGrafter"/>
</dbReference>
<dbReference type="InterPro" id="IPR013686">
    <property type="entry name" value="Polypept-transport_assoc_ShlB"/>
</dbReference>
<accession>A0A2T1GKK5</accession>
<dbReference type="InterPro" id="IPR005565">
    <property type="entry name" value="Hemolysn_activator_HlyB_C"/>
</dbReference>
<keyword evidence="9" id="KW-1185">Reference proteome</keyword>
<feature type="signal peptide" evidence="5">
    <location>
        <begin position="1"/>
        <end position="25"/>
    </location>
</feature>
<dbReference type="Pfam" id="PF08479">
    <property type="entry name" value="POTRA_2"/>
    <property type="match status" value="1"/>
</dbReference>
<dbReference type="RefSeq" id="WP_106300920.1">
    <property type="nucleotide sequence ID" value="NZ_PVWO01000038.1"/>
</dbReference>
<evidence type="ECO:0000259" key="6">
    <source>
        <dbReference type="Pfam" id="PF03865"/>
    </source>
</evidence>
<dbReference type="PANTHER" id="PTHR34597:SF3">
    <property type="entry name" value="OUTER MEMBRANE TRANSPORTER CDIB"/>
    <property type="match status" value="1"/>
</dbReference>
<dbReference type="Pfam" id="PF03865">
    <property type="entry name" value="ShlB"/>
    <property type="match status" value="1"/>
</dbReference>
<evidence type="ECO:0000313" key="9">
    <source>
        <dbReference type="Proteomes" id="UP000238937"/>
    </source>
</evidence>
<comment type="caution">
    <text evidence="8">The sequence shown here is derived from an EMBL/GenBank/DDBJ whole genome shotgun (WGS) entry which is preliminary data.</text>
</comment>
<protein>
    <submittedName>
        <fullName evidence="8">ShlB/FhaC/HecB family hemolysin secretion/activation protein</fullName>
    </submittedName>
</protein>
<dbReference type="Gene3D" id="2.40.160.50">
    <property type="entry name" value="membrane protein fhac: a member of the omp85/tpsb transporter family"/>
    <property type="match status" value="1"/>
</dbReference>
<evidence type="ECO:0000256" key="3">
    <source>
        <dbReference type="ARBA" id="ARBA00023237"/>
    </source>
</evidence>
<evidence type="ECO:0000259" key="7">
    <source>
        <dbReference type="Pfam" id="PF08479"/>
    </source>
</evidence>
<evidence type="ECO:0000256" key="1">
    <source>
        <dbReference type="ARBA" id="ARBA00022452"/>
    </source>
</evidence>
<dbReference type="PANTHER" id="PTHR34597">
    <property type="entry name" value="SLR1661 PROTEIN"/>
    <property type="match status" value="1"/>
</dbReference>
<keyword evidence="5" id="KW-0732">Signal</keyword>
<keyword evidence="1" id="KW-1134">Transmembrane beta strand</keyword>
<keyword evidence="1" id="KW-0472">Membrane</keyword>
<dbReference type="EMBL" id="PVWO01000038">
    <property type="protein sequence ID" value="PSB58363.1"/>
    <property type="molecule type" value="Genomic_DNA"/>
</dbReference>
<name>A0A2T1GKK5_9CYAN</name>
<evidence type="ECO:0000256" key="5">
    <source>
        <dbReference type="SAM" id="SignalP"/>
    </source>
</evidence>
<dbReference type="InterPro" id="IPR051544">
    <property type="entry name" value="TPS_OM_transporter"/>
</dbReference>
<evidence type="ECO:0000256" key="2">
    <source>
        <dbReference type="ARBA" id="ARBA00022692"/>
    </source>
</evidence>
<dbReference type="AlphaFoldDB" id="A0A2T1GKK5"/>
<dbReference type="Proteomes" id="UP000238937">
    <property type="component" value="Unassembled WGS sequence"/>
</dbReference>
<feature type="domain" description="Polypeptide-transport-associated ShlB-type" evidence="7">
    <location>
        <begin position="72"/>
        <end position="144"/>
    </location>
</feature>
<feature type="chain" id="PRO_5015424900" evidence="5">
    <location>
        <begin position="26"/>
        <end position="563"/>
    </location>
</feature>
<evidence type="ECO:0000256" key="4">
    <source>
        <dbReference type="SAM" id="MobiDB-lite"/>
    </source>
</evidence>
<sequence>MKLLWLRSIGIGISIFGTLSSTVFAQTPTDPNTDRFPQSIPTPAPLPSDSQPKPTISPSPDPVSPEDSRSVTVTQVRVIESTVLNNANWAPITQPLVGKTVTIGELKKIAERLTQLYLDRGEITSRVILVTPTDGVVTFGAIEGSIERVNIVGLTKLNPDYLRSRLALATGTPLNVNKLEEQLRLLRTDPLLSNLEASLKAGSSLGKSILTVRATEANPLSVNLSADNYSPPSVGSERVGTQIEYRDPTGELGSVNLNYYRSLPIGSDIVDLSYKIPLNPMQGTLQARIAPNSSQITIAPFQAFGFRGKSQLYELSYRQPFTRTLREEFALSWGIALQNSETFINDVPTPFSRGPNDRGVSQTTVLKFGQDYVKRDVKGAWAVRSLLNFGIGEFGATINARPIPDGRFFSWQGQIQRVQVLDPNNFLIAQLDAQLTPNALLPIQQFTIGGGQSVRGFRQNARAADNGIKLSIEDRITVSRDSSGSQTLVLAPFIDAGWVWNQADNPNPLPDRNFLAGVGLGVIWQPIPQLNLRVDYGLPLVNLSDRGNNIQDSGLYFSVNYQP</sequence>
<gene>
    <name evidence="8" type="ORF">C7B77_05020</name>
</gene>
<feature type="region of interest" description="Disordered" evidence="4">
    <location>
        <begin position="27"/>
        <end position="70"/>
    </location>
</feature>
<dbReference type="Gene3D" id="3.10.20.310">
    <property type="entry name" value="membrane protein fhac"/>
    <property type="match status" value="1"/>
</dbReference>
<keyword evidence="3" id="KW-0998">Cell outer membrane</keyword>
<feature type="compositionally biased region" description="Polar residues" evidence="4">
    <location>
        <begin position="27"/>
        <end position="39"/>
    </location>
</feature>
<proteinExistence type="predicted"/>
<feature type="domain" description="Haemolysin activator HlyB C-terminal" evidence="6">
    <location>
        <begin position="206"/>
        <end position="522"/>
    </location>
</feature>
<dbReference type="GO" id="GO:0098046">
    <property type="term" value="C:type V protein secretion system complex"/>
    <property type="evidence" value="ECO:0007669"/>
    <property type="project" value="TreeGrafter"/>
</dbReference>
<organism evidence="8 9">
    <name type="scientific">Chamaesiphon polymorphus CCALA 037</name>
    <dbReference type="NCBI Taxonomy" id="2107692"/>
    <lineage>
        <taxon>Bacteria</taxon>
        <taxon>Bacillati</taxon>
        <taxon>Cyanobacteriota</taxon>
        <taxon>Cyanophyceae</taxon>
        <taxon>Gomontiellales</taxon>
        <taxon>Chamaesiphonaceae</taxon>
        <taxon>Chamaesiphon</taxon>
    </lineage>
</organism>